<dbReference type="PANTHER" id="PTHR24394:SF29">
    <property type="entry name" value="MYONEURIN"/>
    <property type="match status" value="1"/>
</dbReference>
<evidence type="ECO:0000313" key="10">
    <source>
        <dbReference type="Proteomes" id="UP000837857"/>
    </source>
</evidence>
<evidence type="ECO:0000259" key="8">
    <source>
        <dbReference type="PROSITE" id="PS50157"/>
    </source>
</evidence>
<evidence type="ECO:0000256" key="1">
    <source>
        <dbReference type="ARBA" id="ARBA00004123"/>
    </source>
</evidence>
<keyword evidence="3" id="KW-0677">Repeat</keyword>
<dbReference type="Pfam" id="PF00096">
    <property type="entry name" value="zf-C2H2"/>
    <property type="match status" value="4"/>
</dbReference>
<reference evidence="9" key="1">
    <citation type="submission" date="2022-03" db="EMBL/GenBank/DDBJ databases">
        <authorList>
            <person name="Martin H S."/>
        </authorList>
    </citation>
    <scope>NUCLEOTIDE SEQUENCE</scope>
</reference>
<evidence type="ECO:0000256" key="2">
    <source>
        <dbReference type="ARBA" id="ARBA00022723"/>
    </source>
</evidence>
<accession>A0ABN8IRG1</accession>
<sequence length="409" mass="46951">MRYADSWRSCTYVFSFIGSDKAPIEEQNGAKTKQQSAVTKTATSALNDNDTIAARRRNATLILECSKICPFRWTKNLYICFYCDQQFSDPAILRDHNALDHAAPSPVQIKCELSKQKKHELIKVDVTDVSCRLCSEPCRELATLKGHLVQAHGKQIDPGSGDGLLPFKVARDSYQCALCQQRHDEFKSLNHHMNVHFQHFICEQCGAGFITPDRLRTHSQSHGTGAHPCDGCDKVFRSTVAKNEHYATVHRRVKRHRCPHCAEAFRNYFQRNKHVASVHGLKLKEFRCSLCPKVFTLSGKLGVHVRTVHLKVKRHSCDVCEWKFYSRSELREHMVRHGGERKFQCAVCRKSYARKYTLREHMRIHENDRRFVCQVCGRSFVQNCSLKHHARVHHPAAAKADAPFRESIS</sequence>
<proteinExistence type="predicted"/>
<dbReference type="PANTHER" id="PTHR24394">
    <property type="entry name" value="ZINC FINGER PROTEIN"/>
    <property type="match status" value="1"/>
</dbReference>
<feature type="domain" description="C2H2-type" evidence="8">
    <location>
        <begin position="78"/>
        <end position="106"/>
    </location>
</feature>
<dbReference type="PROSITE" id="PS50157">
    <property type="entry name" value="ZINC_FINGER_C2H2_2"/>
    <property type="match status" value="6"/>
</dbReference>
<keyword evidence="2" id="KW-0479">Metal-binding</keyword>
<feature type="non-terminal residue" evidence="9">
    <location>
        <position position="409"/>
    </location>
</feature>
<dbReference type="EMBL" id="OW152841">
    <property type="protein sequence ID" value="CAH2062215.1"/>
    <property type="molecule type" value="Genomic_DNA"/>
</dbReference>
<keyword evidence="6" id="KW-0539">Nucleus</keyword>
<evidence type="ECO:0000313" key="9">
    <source>
        <dbReference type="EMBL" id="CAH2062215.1"/>
    </source>
</evidence>
<feature type="domain" description="C2H2-type" evidence="8">
    <location>
        <begin position="371"/>
        <end position="393"/>
    </location>
</feature>
<evidence type="ECO:0000256" key="5">
    <source>
        <dbReference type="ARBA" id="ARBA00022833"/>
    </source>
</evidence>
<dbReference type="PROSITE" id="PS00028">
    <property type="entry name" value="ZINC_FINGER_C2H2_1"/>
    <property type="match status" value="6"/>
</dbReference>
<dbReference type="Pfam" id="PF13912">
    <property type="entry name" value="zf-C2H2_6"/>
    <property type="match status" value="2"/>
</dbReference>
<dbReference type="InterPro" id="IPR013087">
    <property type="entry name" value="Znf_C2H2_type"/>
</dbReference>
<keyword evidence="5" id="KW-0862">Zinc</keyword>
<feature type="domain" description="C2H2-type" evidence="8">
    <location>
        <begin position="343"/>
        <end position="370"/>
    </location>
</feature>
<protein>
    <recommendedName>
        <fullName evidence="8">C2H2-type domain-containing protein</fullName>
    </recommendedName>
</protein>
<feature type="domain" description="C2H2-type" evidence="8">
    <location>
        <begin position="315"/>
        <end position="342"/>
    </location>
</feature>
<dbReference type="SUPFAM" id="SSF57667">
    <property type="entry name" value="beta-beta-alpha zinc fingers"/>
    <property type="match status" value="3"/>
</dbReference>
<keyword evidence="10" id="KW-1185">Reference proteome</keyword>
<dbReference type="InterPro" id="IPR036236">
    <property type="entry name" value="Znf_C2H2_sf"/>
</dbReference>
<dbReference type="Gene3D" id="3.30.160.60">
    <property type="entry name" value="Classic Zinc Finger"/>
    <property type="match status" value="6"/>
</dbReference>
<comment type="subcellular location">
    <subcellularLocation>
        <location evidence="1">Nucleus</location>
    </subcellularLocation>
</comment>
<evidence type="ECO:0000256" key="7">
    <source>
        <dbReference type="PROSITE-ProRule" id="PRU00042"/>
    </source>
</evidence>
<keyword evidence="4 7" id="KW-0863">Zinc-finger</keyword>
<evidence type="ECO:0000256" key="3">
    <source>
        <dbReference type="ARBA" id="ARBA00022737"/>
    </source>
</evidence>
<feature type="domain" description="C2H2-type" evidence="8">
    <location>
        <begin position="200"/>
        <end position="222"/>
    </location>
</feature>
<feature type="domain" description="C2H2-type" evidence="8">
    <location>
        <begin position="286"/>
        <end position="314"/>
    </location>
</feature>
<dbReference type="Proteomes" id="UP000837857">
    <property type="component" value="Chromosome 29"/>
</dbReference>
<organism evidence="9 10">
    <name type="scientific">Iphiclides podalirius</name>
    <name type="common">scarce swallowtail</name>
    <dbReference type="NCBI Taxonomy" id="110791"/>
    <lineage>
        <taxon>Eukaryota</taxon>
        <taxon>Metazoa</taxon>
        <taxon>Ecdysozoa</taxon>
        <taxon>Arthropoda</taxon>
        <taxon>Hexapoda</taxon>
        <taxon>Insecta</taxon>
        <taxon>Pterygota</taxon>
        <taxon>Neoptera</taxon>
        <taxon>Endopterygota</taxon>
        <taxon>Lepidoptera</taxon>
        <taxon>Glossata</taxon>
        <taxon>Ditrysia</taxon>
        <taxon>Papilionoidea</taxon>
        <taxon>Papilionidae</taxon>
        <taxon>Papilioninae</taxon>
        <taxon>Iphiclides</taxon>
    </lineage>
</organism>
<dbReference type="SMART" id="SM00355">
    <property type="entry name" value="ZnF_C2H2"/>
    <property type="match status" value="10"/>
</dbReference>
<evidence type="ECO:0000256" key="4">
    <source>
        <dbReference type="ARBA" id="ARBA00022771"/>
    </source>
</evidence>
<evidence type="ECO:0000256" key="6">
    <source>
        <dbReference type="ARBA" id="ARBA00023242"/>
    </source>
</evidence>
<gene>
    <name evidence="9" type="ORF">IPOD504_LOCUS11781</name>
</gene>
<name>A0ABN8IRG1_9NEOP</name>